<dbReference type="RefSeq" id="XP_009493573.1">
    <property type="nucleotide sequence ID" value="XM_009495298.1"/>
</dbReference>
<organism evidence="2">
    <name type="scientific">Fonticula alba</name>
    <name type="common">Slime mold</name>
    <dbReference type="NCBI Taxonomy" id="691883"/>
    <lineage>
        <taxon>Eukaryota</taxon>
        <taxon>Rotosphaerida</taxon>
        <taxon>Fonticulaceae</taxon>
        <taxon>Fonticula</taxon>
    </lineage>
</organism>
<dbReference type="GeneID" id="20526127"/>
<gene>
    <name evidence="2" type="ORF">H696_01402</name>
</gene>
<accession>A0A058ZC62</accession>
<feature type="region of interest" description="Disordered" evidence="1">
    <location>
        <begin position="16"/>
        <end position="94"/>
    </location>
</feature>
<protein>
    <submittedName>
        <fullName evidence="2">Uncharacterized protein</fullName>
    </submittedName>
</protein>
<name>A0A058ZC62_FONAL</name>
<evidence type="ECO:0000256" key="1">
    <source>
        <dbReference type="SAM" id="MobiDB-lite"/>
    </source>
</evidence>
<feature type="compositionally biased region" description="Basic and acidic residues" evidence="1">
    <location>
        <begin position="18"/>
        <end position="42"/>
    </location>
</feature>
<evidence type="ECO:0000313" key="3">
    <source>
        <dbReference type="Proteomes" id="UP000030693"/>
    </source>
</evidence>
<dbReference type="Proteomes" id="UP000030693">
    <property type="component" value="Unassembled WGS sequence"/>
</dbReference>
<sequence length="133" mass="14364">MTEEAIEQEIAAAVKAAVEAERERLTKPDPKKKTPPAKKDTEASTDAGEADEQEATPAPADTEETAPKKPKKPKKKDATTAPAEEPLSPEALEAALQRVEAEATAAARDQANDKAAVIRIKRIRAKKLLKQFK</sequence>
<evidence type="ECO:0000313" key="2">
    <source>
        <dbReference type="EMBL" id="KCV71995.1"/>
    </source>
</evidence>
<proteinExistence type="predicted"/>
<dbReference type="EMBL" id="KB932202">
    <property type="protein sequence ID" value="KCV71995.1"/>
    <property type="molecule type" value="Genomic_DNA"/>
</dbReference>
<reference evidence="2" key="1">
    <citation type="submission" date="2013-04" db="EMBL/GenBank/DDBJ databases">
        <title>The Genome Sequence of Fonticula alba ATCC 38817.</title>
        <authorList>
            <consortium name="The Broad Institute Genomics Platform"/>
            <person name="Russ C."/>
            <person name="Cuomo C."/>
            <person name="Burger G."/>
            <person name="Gray M.W."/>
            <person name="Holland P.W.H."/>
            <person name="King N."/>
            <person name="Lang F.B.F."/>
            <person name="Roger A.J."/>
            <person name="Ruiz-Trillo I."/>
            <person name="Brown M."/>
            <person name="Walker B."/>
            <person name="Young S."/>
            <person name="Zeng Q."/>
            <person name="Gargeya S."/>
            <person name="Fitzgerald M."/>
            <person name="Haas B."/>
            <person name="Abouelleil A."/>
            <person name="Allen A.W."/>
            <person name="Alvarado L."/>
            <person name="Arachchi H.M."/>
            <person name="Berlin A.M."/>
            <person name="Chapman S.B."/>
            <person name="Gainer-Dewar J."/>
            <person name="Goldberg J."/>
            <person name="Griggs A."/>
            <person name="Gujja S."/>
            <person name="Hansen M."/>
            <person name="Howarth C."/>
            <person name="Imamovic A."/>
            <person name="Ireland A."/>
            <person name="Larimer J."/>
            <person name="McCowan C."/>
            <person name="Murphy C."/>
            <person name="Pearson M."/>
            <person name="Poon T.W."/>
            <person name="Priest M."/>
            <person name="Roberts A."/>
            <person name="Saif S."/>
            <person name="Shea T."/>
            <person name="Sisk P."/>
            <person name="Sykes S."/>
            <person name="Wortman J."/>
            <person name="Nusbaum C."/>
            <person name="Birren B."/>
        </authorList>
    </citation>
    <scope>NUCLEOTIDE SEQUENCE [LARGE SCALE GENOMIC DNA]</scope>
    <source>
        <strain evidence="2">ATCC 38817</strain>
    </source>
</reference>
<keyword evidence="3" id="KW-1185">Reference proteome</keyword>
<dbReference type="AlphaFoldDB" id="A0A058ZC62"/>
<feature type="compositionally biased region" description="Low complexity" evidence="1">
    <location>
        <begin position="79"/>
        <end position="94"/>
    </location>
</feature>